<dbReference type="CDD" id="cd02966">
    <property type="entry name" value="TlpA_like_family"/>
    <property type="match status" value="1"/>
</dbReference>
<dbReference type="GO" id="GO:0016491">
    <property type="term" value="F:oxidoreductase activity"/>
    <property type="evidence" value="ECO:0007669"/>
    <property type="project" value="InterPro"/>
</dbReference>
<dbReference type="AlphaFoldDB" id="A0A1X9LHK3"/>
<accession>A0A1X9LHK3</accession>
<gene>
    <name evidence="6" type="ORF">B5808_05185</name>
</gene>
<evidence type="ECO:0000256" key="3">
    <source>
        <dbReference type="ARBA" id="ARBA00022968"/>
    </source>
</evidence>
<keyword evidence="3" id="KW-0735">Signal-anchor</keyword>
<dbReference type="GO" id="GO:0017004">
    <property type="term" value="P:cytochrome complex assembly"/>
    <property type="evidence" value="ECO:0007669"/>
    <property type="project" value="UniProtKB-KW"/>
</dbReference>
<dbReference type="GO" id="GO:0030313">
    <property type="term" value="C:cell envelope"/>
    <property type="evidence" value="ECO:0007669"/>
    <property type="project" value="UniProtKB-SubCell"/>
</dbReference>
<evidence type="ECO:0000256" key="2">
    <source>
        <dbReference type="ARBA" id="ARBA00022748"/>
    </source>
</evidence>
<dbReference type="InterPro" id="IPR017937">
    <property type="entry name" value="Thioredoxin_CS"/>
</dbReference>
<dbReference type="InterPro" id="IPR013766">
    <property type="entry name" value="Thioredoxin_domain"/>
</dbReference>
<dbReference type="EMBL" id="CP020715">
    <property type="protein sequence ID" value="ARJ04686.1"/>
    <property type="molecule type" value="Genomic_DNA"/>
</dbReference>
<evidence type="ECO:0000313" key="6">
    <source>
        <dbReference type="EMBL" id="ARJ04686.1"/>
    </source>
</evidence>
<evidence type="ECO:0000256" key="4">
    <source>
        <dbReference type="ARBA" id="ARBA00023157"/>
    </source>
</evidence>
<sequence length="185" mass="19088">MTAILCLAFGVASSWATGCSERAEIATGRSSVVGEASMTTFEAGERGSPVEFSAVAVDGREVTAPSGSVGTVILLWGSWCAPCRAEATEVGDAARRLADEGIDVIGVAVRDTAAGVDGFVERFGVDYPVVLDDDGRIQVDLAERTVLGGVPTTLVLDREGRIACRIVGRLDARTLETAVAGVVDG</sequence>
<dbReference type="SUPFAM" id="SSF52833">
    <property type="entry name" value="Thioredoxin-like"/>
    <property type="match status" value="1"/>
</dbReference>
<dbReference type="STRING" id="1619308.B5808_05185"/>
<dbReference type="PANTHER" id="PTHR42852">
    <property type="entry name" value="THIOL:DISULFIDE INTERCHANGE PROTEIN DSBE"/>
    <property type="match status" value="1"/>
</dbReference>
<organism evidence="6 7">
    <name type="scientific">Cnuibacter physcomitrellae</name>
    <dbReference type="NCBI Taxonomy" id="1619308"/>
    <lineage>
        <taxon>Bacteria</taxon>
        <taxon>Bacillati</taxon>
        <taxon>Actinomycetota</taxon>
        <taxon>Actinomycetes</taxon>
        <taxon>Micrococcales</taxon>
        <taxon>Microbacteriaceae</taxon>
        <taxon>Cnuibacter</taxon>
    </lineage>
</organism>
<dbReference type="InterPro" id="IPR050553">
    <property type="entry name" value="Thioredoxin_ResA/DsbE_sf"/>
</dbReference>
<reference evidence="6 7" key="1">
    <citation type="submission" date="2017-04" db="EMBL/GenBank/DDBJ databases">
        <authorList>
            <person name="Afonso C.L."/>
            <person name="Miller P.J."/>
            <person name="Scott M.A."/>
            <person name="Spackman E."/>
            <person name="Goraichik I."/>
            <person name="Dimitrov K.M."/>
            <person name="Suarez D.L."/>
            <person name="Swayne D.E."/>
        </authorList>
    </citation>
    <scope>NUCLEOTIDE SEQUENCE [LARGE SCALE GENOMIC DNA]</scope>
    <source>
        <strain evidence="7">XA(T)</strain>
    </source>
</reference>
<dbReference type="Proteomes" id="UP000192775">
    <property type="component" value="Chromosome"/>
</dbReference>
<evidence type="ECO:0000256" key="1">
    <source>
        <dbReference type="ARBA" id="ARBA00004196"/>
    </source>
</evidence>
<dbReference type="KEGG" id="cphy:B5808_05185"/>
<proteinExistence type="predicted"/>
<dbReference type="PROSITE" id="PS00194">
    <property type="entry name" value="THIOREDOXIN_1"/>
    <property type="match status" value="1"/>
</dbReference>
<keyword evidence="4" id="KW-1015">Disulfide bond</keyword>
<dbReference type="PROSITE" id="PS51352">
    <property type="entry name" value="THIOREDOXIN_2"/>
    <property type="match status" value="1"/>
</dbReference>
<name>A0A1X9LHK3_9MICO</name>
<dbReference type="Pfam" id="PF08534">
    <property type="entry name" value="Redoxin"/>
    <property type="match status" value="1"/>
</dbReference>
<keyword evidence="2" id="KW-0201">Cytochrome c-type biogenesis</keyword>
<evidence type="ECO:0000313" key="7">
    <source>
        <dbReference type="Proteomes" id="UP000192775"/>
    </source>
</evidence>
<dbReference type="PANTHER" id="PTHR42852:SF6">
    <property type="entry name" value="THIOL:DISULFIDE INTERCHANGE PROTEIN DSBE"/>
    <property type="match status" value="1"/>
</dbReference>
<keyword evidence="7" id="KW-1185">Reference proteome</keyword>
<dbReference type="Gene3D" id="3.40.30.10">
    <property type="entry name" value="Glutaredoxin"/>
    <property type="match status" value="1"/>
</dbReference>
<dbReference type="InterPro" id="IPR013740">
    <property type="entry name" value="Redoxin"/>
</dbReference>
<comment type="subcellular location">
    <subcellularLocation>
        <location evidence="1">Cell envelope</location>
    </subcellularLocation>
</comment>
<evidence type="ECO:0000256" key="5">
    <source>
        <dbReference type="ARBA" id="ARBA00023284"/>
    </source>
</evidence>
<keyword evidence="3" id="KW-0812">Transmembrane</keyword>
<keyword evidence="5" id="KW-0676">Redox-active center</keyword>
<protein>
    <submittedName>
        <fullName evidence="6">Uncharacterized protein</fullName>
    </submittedName>
</protein>
<dbReference type="InterPro" id="IPR036249">
    <property type="entry name" value="Thioredoxin-like_sf"/>
</dbReference>